<proteinExistence type="inferred from homology"/>
<evidence type="ECO:0000313" key="8">
    <source>
        <dbReference type="EMBL" id="SEI37397.1"/>
    </source>
</evidence>
<keyword evidence="6" id="KW-0574">Periplasm</keyword>
<dbReference type="NCBIfam" id="TIGR01254">
    <property type="entry name" value="sfuA"/>
    <property type="match status" value="1"/>
</dbReference>
<dbReference type="SUPFAM" id="SSF53850">
    <property type="entry name" value="Periplasmic binding protein-like II"/>
    <property type="match status" value="1"/>
</dbReference>
<dbReference type="PANTHER" id="PTHR30006:SF3">
    <property type="entry name" value="THIAMINE-BINDING PERIPLASMIC PROTEIN"/>
    <property type="match status" value="1"/>
</dbReference>
<dbReference type="CDD" id="cd13545">
    <property type="entry name" value="PBP2_TbpA"/>
    <property type="match status" value="1"/>
</dbReference>
<dbReference type="InterPro" id="IPR005948">
    <property type="entry name" value="ThiB-like"/>
</dbReference>
<dbReference type="Gene3D" id="3.40.190.10">
    <property type="entry name" value="Periplasmic binding protein-like II"/>
    <property type="match status" value="2"/>
</dbReference>
<dbReference type="Pfam" id="PF01547">
    <property type="entry name" value="SBP_bac_1"/>
    <property type="match status" value="1"/>
</dbReference>
<dbReference type="InterPro" id="IPR006059">
    <property type="entry name" value="SBP"/>
</dbReference>
<dbReference type="GO" id="GO:0030975">
    <property type="term" value="F:thiamine binding"/>
    <property type="evidence" value="ECO:0007669"/>
    <property type="project" value="InterPro"/>
</dbReference>
<gene>
    <name evidence="8" type="ORF">SAMN05421831_10134</name>
</gene>
<dbReference type="InterPro" id="IPR005967">
    <property type="entry name" value="ThiB"/>
</dbReference>
<protein>
    <recommendedName>
        <fullName evidence="3">Thiamine-binding periplasmic protein</fullName>
    </recommendedName>
</protein>
<comment type="subcellular location">
    <subcellularLocation>
        <location evidence="1">Periplasm</location>
    </subcellularLocation>
</comment>
<keyword evidence="5 7" id="KW-0732">Signal</keyword>
<evidence type="ECO:0000256" key="3">
    <source>
        <dbReference type="ARBA" id="ARBA00019815"/>
    </source>
</evidence>
<feature type="signal peptide" evidence="7">
    <location>
        <begin position="1"/>
        <end position="20"/>
    </location>
</feature>
<sequence>MYAFFIAIITLLSWSQQVGANETLAKKELHVYTYDSFMSEWGPGPKLEAEFEAYCHCDVKFSTASDGVSLLNRLRMEAGSTQADVILGLDQWLMQAALATGLIREHQLELKNQLKLTLQWQNTYFLPYDYGYFAFIYDENNPKVTQVPHSLKALLESDSKIIYQDPRTSTPGQGLLIWMNQVFHQNVSTAWKKLAQRTVTVTPGWWEAYSMFLKGEADYVLSYTSSPLYHILQEKKSNYKAAIFDEGHPMQIEVAAITNKSQNFTLAQMFLKFLLRPQIQVHLATSNWMFPVIADTIDLPEPFYQLVMPKALLPELNTVENNKRQWIRQWRSMTSE</sequence>
<evidence type="ECO:0000256" key="6">
    <source>
        <dbReference type="ARBA" id="ARBA00022764"/>
    </source>
</evidence>
<evidence type="ECO:0000256" key="4">
    <source>
        <dbReference type="ARBA" id="ARBA00022448"/>
    </source>
</evidence>
<feature type="chain" id="PRO_5017203878" description="Thiamine-binding periplasmic protein" evidence="7">
    <location>
        <begin position="21"/>
        <end position="336"/>
    </location>
</feature>
<dbReference type="AlphaFoldDB" id="A0A1H6QB56"/>
<evidence type="ECO:0000256" key="7">
    <source>
        <dbReference type="SAM" id="SignalP"/>
    </source>
</evidence>
<dbReference type="STRING" id="64971.SAMN05421831_10134"/>
<dbReference type="PANTHER" id="PTHR30006">
    <property type="entry name" value="THIAMINE-BINDING PERIPLASMIC PROTEIN-RELATED"/>
    <property type="match status" value="1"/>
</dbReference>
<accession>A0A1H6QB56</accession>
<keyword evidence="4" id="KW-0813">Transport</keyword>
<dbReference type="GO" id="GO:0015888">
    <property type="term" value="P:thiamine transport"/>
    <property type="evidence" value="ECO:0007669"/>
    <property type="project" value="InterPro"/>
</dbReference>
<evidence type="ECO:0000256" key="1">
    <source>
        <dbReference type="ARBA" id="ARBA00004418"/>
    </source>
</evidence>
<evidence type="ECO:0000256" key="5">
    <source>
        <dbReference type="ARBA" id="ARBA00022729"/>
    </source>
</evidence>
<dbReference type="Proteomes" id="UP000242999">
    <property type="component" value="Unassembled WGS sequence"/>
</dbReference>
<dbReference type="GO" id="GO:0030976">
    <property type="term" value="F:thiamine pyrophosphate binding"/>
    <property type="evidence" value="ECO:0007669"/>
    <property type="project" value="TreeGrafter"/>
</dbReference>
<dbReference type="EMBL" id="FNYH01000001">
    <property type="protein sequence ID" value="SEI37397.1"/>
    <property type="molecule type" value="Genomic_DNA"/>
</dbReference>
<evidence type="ECO:0000313" key="9">
    <source>
        <dbReference type="Proteomes" id="UP000242999"/>
    </source>
</evidence>
<reference evidence="9" key="1">
    <citation type="submission" date="2016-10" db="EMBL/GenBank/DDBJ databases">
        <authorList>
            <person name="Varghese N."/>
            <person name="Submissions S."/>
        </authorList>
    </citation>
    <scope>NUCLEOTIDE SEQUENCE [LARGE SCALE GENOMIC DNA]</scope>
    <source>
        <strain evidence="9">DSM 7165</strain>
    </source>
</reference>
<dbReference type="RefSeq" id="WP_218138952.1">
    <property type="nucleotide sequence ID" value="NZ_FNYH01000001.1"/>
</dbReference>
<dbReference type="GO" id="GO:0030288">
    <property type="term" value="C:outer membrane-bounded periplasmic space"/>
    <property type="evidence" value="ECO:0007669"/>
    <property type="project" value="InterPro"/>
</dbReference>
<name>A0A1H6QB56_9GAMM</name>
<evidence type="ECO:0000256" key="2">
    <source>
        <dbReference type="ARBA" id="ARBA00008520"/>
    </source>
</evidence>
<comment type="similarity">
    <text evidence="2">Belongs to the bacterial solute-binding protein 1 family.</text>
</comment>
<keyword evidence="9" id="KW-1185">Reference proteome</keyword>
<dbReference type="NCBIfam" id="TIGR01276">
    <property type="entry name" value="thiB"/>
    <property type="match status" value="1"/>
</dbReference>
<organism evidence="8 9">
    <name type="scientific">Allopseudospirillum japonicum</name>
    <dbReference type="NCBI Taxonomy" id="64971"/>
    <lineage>
        <taxon>Bacteria</taxon>
        <taxon>Pseudomonadati</taxon>
        <taxon>Pseudomonadota</taxon>
        <taxon>Gammaproteobacteria</taxon>
        <taxon>Oceanospirillales</taxon>
        <taxon>Oceanospirillaceae</taxon>
        <taxon>Allopseudospirillum</taxon>
    </lineage>
</organism>